<dbReference type="PANTHER" id="PTHR47795">
    <property type="entry name" value="UBIQUITIN AND WLM DOMAIN-CONTAINING METALLOPROTEASE SPCC1442.07C"/>
    <property type="match status" value="1"/>
</dbReference>
<evidence type="ECO:0000313" key="5">
    <source>
        <dbReference type="Proteomes" id="UP000070544"/>
    </source>
</evidence>
<keyword evidence="5" id="KW-1185">Reference proteome</keyword>
<evidence type="ECO:0000313" key="4">
    <source>
        <dbReference type="EMBL" id="KXS15307.1"/>
    </source>
</evidence>
<dbReference type="OMA" id="GMQKHPF"/>
<feature type="compositionally biased region" description="Basic and acidic residues" evidence="1">
    <location>
        <begin position="334"/>
        <end position="346"/>
    </location>
</feature>
<dbReference type="AlphaFoldDB" id="A0A139AEV0"/>
<feature type="compositionally biased region" description="Low complexity" evidence="1">
    <location>
        <begin position="313"/>
        <end position="327"/>
    </location>
</feature>
<dbReference type="PROSITE" id="PS51397">
    <property type="entry name" value="WLM"/>
    <property type="match status" value="1"/>
</dbReference>
<dbReference type="InterPro" id="IPR013536">
    <property type="entry name" value="WLM_dom"/>
</dbReference>
<dbReference type="PROSITE" id="PS50053">
    <property type="entry name" value="UBIQUITIN_2"/>
    <property type="match status" value="1"/>
</dbReference>
<sequence>MELNIDHEDGEAPISVTISYAGNPMKLDLRPSLRLASLAERIEQETHIPIDGQKLLLKGKVLVGKGADVNKTLADVGVREGDKMMLIGTPAPAIASLHAHESRIARTLAARSALSLRPGARPFRPNSTPATITSLTSTSGFGTLEVLPQFPNRDEAREVVERLSNDGAVKAVMERHGWRVGRLIELSPAERTILGYNQNRGHVIALRLRTSDLSGFRHYPTIRRVLLHELSHMVHDEHDVQFHTLNSKLNKEVAEWERKEGKGRTLEALGGKVWEDYREGEEEGVDGGGLQGGAFVLGGTAAPVLTREELRNRAAQSATARATAANTGTGGDSRVGDEKEASHAQEKQTGPGAGESAREG</sequence>
<dbReference type="Gene3D" id="3.10.20.90">
    <property type="entry name" value="Phosphatidylinositol 3-kinase Catalytic Subunit, Chain A, domain 1"/>
    <property type="match status" value="1"/>
</dbReference>
<name>A0A139AEV0_GONPJ</name>
<feature type="domain" description="Ubiquitin-like" evidence="2">
    <location>
        <begin position="1"/>
        <end position="87"/>
    </location>
</feature>
<feature type="domain" description="WLM" evidence="3">
    <location>
        <begin position="132"/>
        <end position="323"/>
    </location>
</feature>
<accession>A0A139AEV0</accession>
<protein>
    <submittedName>
        <fullName evidence="4">WLM-domain-containing protein</fullName>
    </submittedName>
</protein>
<dbReference type="OrthoDB" id="49605at2759"/>
<evidence type="ECO:0000259" key="3">
    <source>
        <dbReference type="PROSITE" id="PS51397"/>
    </source>
</evidence>
<dbReference type="SUPFAM" id="SSF54236">
    <property type="entry name" value="Ubiquitin-like"/>
    <property type="match status" value="1"/>
</dbReference>
<dbReference type="InterPro" id="IPR000626">
    <property type="entry name" value="Ubiquitin-like_dom"/>
</dbReference>
<dbReference type="Pfam" id="PF08325">
    <property type="entry name" value="WLM"/>
    <property type="match status" value="1"/>
</dbReference>
<dbReference type="Pfam" id="PF00240">
    <property type="entry name" value="ubiquitin"/>
    <property type="match status" value="1"/>
</dbReference>
<dbReference type="PANTHER" id="PTHR47795:SF1">
    <property type="entry name" value="DNA-DEPENDENT METALLOPROTEASE WSS1 HOMOLOG 2"/>
    <property type="match status" value="1"/>
</dbReference>
<dbReference type="GO" id="GO:0070628">
    <property type="term" value="F:proteasome binding"/>
    <property type="evidence" value="ECO:0007669"/>
    <property type="project" value="TreeGrafter"/>
</dbReference>
<evidence type="ECO:0000259" key="2">
    <source>
        <dbReference type="PROSITE" id="PS50053"/>
    </source>
</evidence>
<proteinExistence type="predicted"/>
<evidence type="ECO:0000256" key="1">
    <source>
        <dbReference type="SAM" id="MobiDB-lite"/>
    </source>
</evidence>
<dbReference type="STRING" id="1344416.A0A139AEV0"/>
<dbReference type="EMBL" id="KQ965763">
    <property type="protein sequence ID" value="KXS15307.1"/>
    <property type="molecule type" value="Genomic_DNA"/>
</dbReference>
<reference evidence="4 5" key="1">
    <citation type="journal article" date="2015" name="Genome Biol. Evol.">
        <title>Phylogenomic analyses indicate that early fungi evolved digesting cell walls of algal ancestors of land plants.</title>
        <authorList>
            <person name="Chang Y."/>
            <person name="Wang S."/>
            <person name="Sekimoto S."/>
            <person name="Aerts A.L."/>
            <person name="Choi C."/>
            <person name="Clum A."/>
            <person name="LaButti K.M."/>
            <person name="Lindquist E.A."/>
            <person name="Yee Ngan C."/>
            <person name="Ohm R.A."/>
            <person name="Salamov A.A."/>
            <person name="Grigoriev I.V."/>
            <person name="Spatafora J.W."/>
            <person name="Berbee M.L."/>
        </authorList>
    </citation>
    <scope>NUCLEOTIDE SEQUENCE [LARGE SCALE GENOMIC DNA]</scope>
    <source>
        <strain evidence="4 5">JEL478</strain>
    </source>
</reference>
<dbReference type="InterPro" id="IPR029071">
    <property type="entry name" value="Ubiquitin-like_domsf"/>
</dbReference>
<organism evidence="4 5">
    <name type="scientific">Gonapodya prolifera (strain JEL478)</name>
    <name type="common">Monoblepharis prolifera</name>
    <dbReference type="NCBI Taxonomy" id="1344416"/>
    <lineage>
        <taxon>Eukaryota</taxon>
        <taxon>Fungi</taxon>
        <taxon>Fungi incertae sedis</taxon>
        <taxon>Chytridiomycota</taxon>
        <taxon>Chytridiomycota incertae sedis</taxon>
        <taxon>Monoblepharidomycetes</taxon>
        <taxon>Monoblepharidales</taxon>
        <taxon>Gonapodyaceae</taxon>
        <taxon>Gonapodya</taxon>
    </lineage>
</organism>
<gene>
    <name evidence="4" type="ORF">M427DRAFT_32515</name>
</gene>
<dbReference type="Proteomes" id="UP000070544">
    <property type="component" value="Unassembled WGS sequence"/>
</dbReference>
<feature type="region of interest" description="Disordered" evidence="1">
    <location>
        <begin position="307"/>
        <end position="360"/>
    </location>
</feature>